<feature type="compositionally biased region" description="Basic residues" evidence="1">
    <location>
        <begin position="59"/>
        <end position="69"/>
    </location>
</feature>
<feature type="compositionally biased region" description="Basic and acidic residues" evidence="1">
    <location>
        <begin position="297"/>
        <end position="310"/>
    </location>
</feature>
<feature type="region of interest" description="Disordered" evidence="1">
    <location>
        <begin position="206"/>
        <end position="380"/>
    </location>
</feature>
<feature type="compositionally biased region" description="Basic residues" evidence="1">
    <location>
        <begin position="311"/>
        <end position="322"/>
    </location>
</feature>
<sequence>MAGGKQPRGRSDPEGAVLASSKSVAPTVSAKSCHANNLKQRSGGRARTPARDKQDAGRGRGRSKSRTHTPARPAQGKSDGAAPISSITVKKGDEDEVSKIGDASAMATRPVSRPKNMNKPGPSRKRSKSREHTRGKSKERGLSKEEKHEQKKRDISQKLKSLELQSSNKKSLTHKNTEAKPLKRGRRPAYEGSRFDCDVWGCKLTGGTVQKKTTERTTSKEGDEQAYLESANNLRDEGQNARKSRGRMGGFSRPRAFSRGRGKIGAEEQGGNSIARKFSRARSKSRTRRKTETSIGESKDEGEQGSEKKSRMSRVRSMSRSRARADSTVSSGDNDNKTHSFSEAMAKGVKRLGSKGFGLLKKDNTVQSESDIPNKEIPTKEDAAILDSSMAANSVPSGAASAARRHSFDSGRFDEYTAALSDSGRDAYSELRKRSLDRSRGSRSLSPPPAAETRLVVRDDSTYMTFDGTIRSADSSGTTALIAIQDGAARSMIRREGVVRHTQGGAIQSLRHGTDRLCTEASRTIGHGVAARTIFVEARPQMTAEDNSDTIVDKAAVSDGTHSVHEVQVFHLRDQAIDGALDAIRSALGRPSPFGSDAGSFRSRRGRSYSRSPSPYERRSSYSESYQARKVHVGAIQVRGSHITGEAASDDPTRHPEGGAVPDVRIRLPRDGEIPFTIVTTAPPQGIRASADRRRR</sequence>
<feature type="region of interest" description="Disordered" evidence="1">
    <location>
        <begin position="638"/>
        <end position="663"/>
    </location>
</feature>
<dbReference type="Proteomes" id="UP000266841">
    <property type="component" value="Unassembled WGS sequence"/>
</dbReference>
<protein>
    <submittedName>
        <fullName evidence="2">Uncharacterized protein</fullName>
    </submittedName>
</protein>
<feature type="region of interest" description="Disordered" evidence="1">
    <location>
        <begin position="1"/>
        <end position="193"/>
    </location>
</feature>
<dbReference type="AlphaFoldDB" id="K0TIS7"/>
<keyword evidence="3" id="KW-1185">Reference proteome</keyword>
<organism evidence="2 3">
    <name type="scientific">Thalassiosira oceanica</name>
    <name type="common">Marine diatom</name>
    <dbReference type="NCBI Taxonomy" id="159749"/>
    <lineage>
        <taxon>Eukaryota</taxon>
        <taxon>Sar</taxon>
        <taxon>Stramenopiles</taxon>
        <taxon>Ochrophyta</taxon>
        <taxon>Bacillariophyta</taxon>
        <taxon>Coscinodiscophyceae</taxon>
        <taxon>Thalassiosirophycidae</taxon>
        <taxon>Thalassiosirales</taxon>
        <taxon>Thalassiosiraceae</taxon>
        <taxon>Thalassiosira</taxon>
    </lineage>
</organism>
<feature type="compositionally biased region" description="Basic residues" evidence="1">
    <location>
        <begin position="277"/>
        <end position="289"/>
    </location>
</feature>
<feature type="compositionally biased region" description="Basic and acidic residues" evidence="1">
    <location>
        <begin position="49"/>
        <end position="58"/>
    </location>
</feature>
<feature type="compositionally biased region" description="Basic and acidic residues" evidence="1">
    <location>
        <begin position="212"/>
        <end position="223"/>
    </location>
</feature>
<feature type="region of interest" description="Disordered" evidence="1">
    <location>
        <begin position="588"/>
        <end position="625"/>
    </location>
</feature>
<dbReference type="EMBL" id="AGNL01000749">
    <property type="protein sequence ID" value="EJK77530.1"/>
    <property type="molecule type" value="Genomic_DNA"/>
</dbReference>
<feature type="compositionally biased region" description="Basic and acidic residues" evidence="1">
    <location>
        <begin position="130"/>
        <end position="161"/>
    </location>
</feature>
<reference evidence="2 3" key="1">
    <citation type="journal article" date="2012" name="Genome Biol.">
        <title>Genome and low-iron response of an oceanic diatom adapted to chronic iron limitation.</title>
        <authorList>
            <person name="Lommer M."/>
            <person name="Specht M."/>
            <person name="Roy A.S."/>
            <person name="Kraemer L."/>
            <person name="Andreson R."/>
            <person name="Gutowska M.A."/>
            <person name="Wolf J."/>
            <person name="Bergner S.V."/>
            <person name="Schilhabel M.B."/>
            <person name="Klostermeier U.C."/>
            <person name="Beiko R.G."/>
            <person name="Rosenstiel P."/>
            <person name="Hippler M."/>
            <person name="Laroche J."/>
        </authorList>
    </citation>
    <scope>NUCLEOTIDE SEQUENCE [LARGE SCALE GENOMIC DNA]</scope>
    <source>
        <strain evidence="2 3">CCMP1005</strain>
    </source>
</reference>
<feature type="region of interest" description="Disordered" evidence="1">
    <location>
        <begin position="427"/>
        <end position="453"/>
    </location>
</feature>
<name>K0TIS7_THAOC</name>
<accession>K0TIS7</accession>
<gene>
    <name evidence="2" type="ORF">THAOC_00635</name>
</gene>
<proteinExistence type="predicted"/>
<evidence type="ECO:0000313" key="3">
    <source>
        <dbReference type="Proteomes" id="UP000266841"/>
    </source>
</evidence>
<comment type="caution">
    <text evidence="2">The sequence shown here is derived from an EMBL/GenBank/DDBJ whole genome shotgun (WGS) entry which is preliminary data.</text>
</comment>
<evidence type="ECO:0000256" key="1">
    <source>
        <dbReference type="SAM" id="MobiDB-lite"/>
    </source>
</evidence>
<feature type="compositionally biased region" description="Polar residues" evidence="1">
    <location>
        <begin position="20"/>
        <end position="40"/>
    </location>
</feature>
<evidence type="ECO:0000313" key="2">
    <source>
        <dbReference type="EMBL" id="EJK77530.1"/>
    </source>
</evidence>
<feature type="compositionally biased region" description="Basic and acidic residues" evidence="1">
    <location>
        <begin position="90"/>
        <end position="99"/>
    </location>
</feature>
<feature type="region of interest" description="Disordered" evidence="1">
    <location>
        <begin position="675"/>
        <end position="696"/>
    </location>
</feature>
<feature type="compositionally biased region" description="Basic and acidic residues" evidence="1">
    <location>
        <begin position="427"/>
        <end position="440"/>
    </location>
</feature>